<dbReference type="Gene3D" id="3.50.50.60">
    <property type="entry name" value="FAD/NAD(P)-binding domain"/>
    <property type="match status" value="2"/>
</dbReference>
<gene>
    <name evidence="6" type="ORF">BJY01DRAFT_263401</name>
</gene>
<dbReference type="SUPFAM" id="SSF51905">
    <property type="entry name" value="FAD/NAD(P)-binding domain"/>
    <property type="match status" value="2"/>
</dbReference>
<keyword evidence="3" id="KW-0274">FAD</keyword>
<name>A0ABR4K284_9EURO</name>
<comment type="caution">
    <text evidence="6">The sequence shown here is derived from an EMBL/GenBank/DDBJ whole genome shotgun (WGS) entry which is preliminary data.</text>
</comment>
<dbReference type="Pfam" id="PF00743">
    <property type="entry name" value="FMO-like"/>
    <property type="match status" value="2"/>
</dbReference>
<evidence type="ECO:0000313" key="6">
    <source>
        <dbReference type="EMBL" id="KAL2846107.1"/>
    </source>
</evidence>
<dbReference type="PANTHER" id="PTHR23023">
    <property type="entry name" value="DIMETHYLANILINE MONOOXYGENASE"/>
    <property type="match status" value="1"/>
</dbReference>
<dbReference type="InterPro" id="IPR020946">
    <property type="entry name" value="Flavin_mOase-like"/>
</dbReference>
<evidence type="ECO:0000256" key="2">
    <source>
        <dbReference type="ARBA" id="ARBA00022630"/>
    </source>
</evidence>
<evidence type="ECO:0008006" key="8">
    <source>
        <dbReference type="Google" id="ProtNLM"/>
    </source>
</evidence>
<evidence type="ECO:0000256" key="4">
    <source>
        <dbReference type="ARBA" id="ARBA00022857"/>
    </source>
</evidence>
<keyword evidence="5" id="KW-0560">Oxidoreductase</keyword>
<dbReference type="PRINTS" id="PR00370">
    <property type="entry name" value="FMOXYGENASE"/>
</dbReference>
<keyword evidence="7" id="KW-1185">Reference proteome</keyword>
<dbReference type="InterPro" id="IPR000960">
    <property type="entry name" value="Flavin_mOase"/>
</dbReference>
<organism evidence="6 7">
    <name type="scientific">Aspergillus pseudoustus</name>
    <dbReference type="NCBI Taxonomy" id="1810923"/>
    <lineage>
        <taxon>Eukaryota</taxon>
        <taxon>Fungi</taxon>
        <taxon>Dikarya</taxon>
        <taxon>Ascomycota</taxon>
        <taxon>Pezizomycotina</taxon>
        <taxon>Eurotiomycetes</taxon>
        <taxon>Eurotiomycetidae</taxon>
        <taxon>Eurotiales</taxon>
        <taxon>Aspergillaceae</taxon>
        <taxon>Aspergillus</taxon>
        <taxon>Aspergillus subgen. Nidulantes</taxon>
    </lineage>
</organism>
<reference evidence="6 7" key="1">
    <citation type="submission" date="2024-07" db="EMBL/GenBank/DDBJ databases">
        <title>Section-level genome sequencing and comparative genomics of Aspergillus sections Usti and Cavernicolus.</title>
        <authorList>
            <consortium name="Lawrence Berkeley National Laboratory"/>
            <person name="Nybo J.L."/>
            <person name="Vesth T.C."/>
            <person name="Theobald S."/>
            <person name="Frisvad J.C."/>
            <person name="Larsen T.O."/>
            <person name="Kjaerboelling I."/>
            <person name="Rothschild-Mancinelli K."/>
            <person name="Lyhne E.K."/>
            <person name="Kogle M.E."/>
            <person name="Barry K."/>
            <person name="Clum A."/>
            <person name="Na H."/>
            <person name="Ledsgaard L."/>
            <person name="Lin J."/>
            <person name="Lipzen A."/>
            <person name="Kuo A."/>
            <person name="Riley R."/>
            <person name="Mondo S."/>
            <person name="Labutti K."/>
            <person name="Haridas S."/>
            <person name="Pangalinan J."/>
            <person name="Salamov A.A."/>
            <person name="Simmons B.A."/>
            <person name="Magnuson J.K."/>
            <person name="Chen J."/>
            <person name="Drula E."/>
            <person name="Henrissat B."/>
            <person name="Wiebenga A."/>
            <person name="Lubbers R.J."/>
            <person name="Gomes A.C."/>
            <person name="Makela M.R."/>
            <person name="Stajich J."/>
            <person name="Grigoriev I.V."/>
            <person name="Mortensen U.H."/>
            <person name="De Vries R.P."/>
            <person name="Baker S.E."/>
            <person name="Andersen M.R."/>
        </authorList>
    </citation>
    <scope>NUCLEOTIDE SEQUENCE [LARGE SCALE GENOMIC DNA]</scope>
    <source>
        <strain evidence="6 7">CBS 123904</strain>
    </source>
</reference>
<evidence type="ECO:0000313" key="7">
    <source>
        <dbReference type="Proteomes" id="UP001610446"/>
    </source>
</evidence>
<dbReference type="InterPro" id="IPR050346">
    <property type="entry name" value="FMO-like"/>
</dbReference>
<comment type="similarity">
    <text evidence="1">Belongs to the FMO family.</text>
</comment>
<keyword evidence="4" id="KW-0521">NADP</keyword>
<evidence type="ECO:0000256" key="3">
    <source>
        <dbReference type="ARBA" id="ARBA00022827"/>
    </source>
</evidence>
<sequence length="487" mass="54794">MALPQQIYRIAVIGAGPAGLAAVKYLLAEKCFETIDVYERRSAAGGVWNHSPAALKKSSSIPIPQLSPTGILEEPVWLPKEGSEDTEPMFISPVYDTLDTNLPKELMGYGEKQFPADVQDFPRHFTVKEYLREYGEEVKEFIQFETQVLDVRKGDQDVGSWAVTTRNLRTRARTTRSYDAIVAASGHFDVPFLPEIPGIKEWNEAYPNVIIHSKFYDSPAAFKDKKVIVIGSSASGLDIGNQINEVSKGKVLASQRTEAYLSPTATDKAYYPEISEFLPPTTHERAVRFADGRIEQDIDSIVFCTGFLYSFPFLSSLDPPVITHGHRAQNTYQHLFYIHDPTVVFPALPQRVVPFPLSENQAAVFSRVWSGRLSLPSKAEMEAWEASVVADKGDGPAFHLLPFPQDADHINMLYDWASRAQVRQGLTNNGIGKQCNHWGKKERWMRGAILETRKAFFSKGEARCSIKTLKELGYDFDEWEKEQQHCP</sequence>
<evidence type="ECO:0000256" key="5">
    <source>
        <dbReference type="ARBA" id="ARBA00023002"/>
    </source>
</evidence>
<dbReference type="Proteomes" id="UP001610446">
    <property type="component" value="Unassembled WGS sequence"/>
</dbReference>
<accession>A0ABR4K284</accession>
<evidence type="ECO:0000256" key="1">
    <source>
        <dbReference type="ARBA" id="ARBA00009183"/>
    </source>
</evidence>
<dbReference type="EMBL" id="JBFXLU010000066">
    <property type="protein sequence ID" value="KAL2846107.1"/>
    <property type="molecule type" value="Genomic_DNA"/>
</dbReference>
<dbReference type="InterPro" id="IPR036188">
    <property type="entry name" value="FAD/NAD-bd_sf"/>
</dbReference>
<keyword evidence="2" id="KW-0285">Flavoprotein</keyword>
<proteinExistence type="inferred from homology"/>
<protein>
    <recommendedName>
        <fullName evidence="8">FAD/NAD(P)-binding domain-containing protein</fullName>
    </recommendedName>
</protein>